<evidence type="ECO:0000256" key="18">
    <source>
        <dbReference type="ARBA" id="ARBA00047899"/>
    </source>
</evidence>
<keyword evidence="7" id="KW-0723">Serine/threonine-protein kinase</keyword>
<evidence type="ECO:0000256" key="3">
    <source>
        <dbReference type="ARBA" id="ARBA00004430"/>
    </source>
</evidence>
<dbReference type="PRINTS" id="PR00633">
    <property type="entry name" value="RCCNDNSATION"/>
</dbReference>
<dbReference type="Gene3D" id="3.30.200.20">
    <property type="entry name" value="Phosphorylase Kinase, domain 1"/>
    <property type="match status" value="1"/>
</dbReference>
<comment type="catalytic activity">
    <reaction evidence="19">
        <text>L-seryl-[protein] + ATP = O-phospho-L-seryl-[protein] + ADP + H(+)</text>
        <dbReference type="Rhea" id="RHEA:17989"/>
        <dbReference type="Rhea" id="RHEA-COMP:9863"/>
        <dbReference type="Rhea" id="RHEA-COMP:11604"/>
        <dbReference type="ChEBI" id="CHEBI:15378"/>
        <dbReference type="ChEBI" id="CHEBI:29999"/>
        <dbReference type="ChEBI" id="CHEBI:30616"/>
        <dbReference type="ChEBI" id="CHEBI:83421"/>
        <dbReference type="ChEBI" id="CHEBI:456216"/>
        <dbReference type="EC" id="2.7.11.1"/>
    </reaction>
</comment>
<keyword evidence="17" id="KW-0966">Cell projection</keyword>
<dbReference type="FunFam" id="3.30.200.20:FF:000243">
    <property type="entry name" value="serine/threonine-protein kinase Nek8"/>
    <property type="match status" value="1"/>
</dbReference>
<dbReference type="FunFam" id="2.130.10.30:FF:000032">
    <property type="entry name" value="Serine/threonine-protein kinase Nek8"/>
    <property type="match status" value="1"/>
</dbReference>
<dbReference type="PANTHER" id="PTHR44535">
    <property type="entry name" value="PROTEIN CBG16200"/>
    <property type="match status" value="1"/>
</dbReference>
<dbReference type="FunFam" id="2.130.10.30:FF:000017">
    <property type="entry name" value="Serine/threonine-protein kinase Nek8"/>
    <property type="match status" value="1"/>
</dbReference>
<dbReference type="InterPro" id="IPR000408">
    <property type="entry name" value="Reg_chr_condens"/>
</dbReference>
<dbReference type="EMBL" id="PPHD01020052">
    <property type="protein sequence ID" value="POI28270.1"/>
    <property type="molecule type" value="Genomic_DNA"/>
</dbReference>
<dbReference type="Proteomes" id="UP000237246">
    <property type="component" value="Unassembled WGS sequence"/>
</dbReference>
<evidence type="ECO:0000256" key="1">
    <source>
        <dbReference type="ARBA" id="ARBA00001946"/>
    </source>
</evidence>
<comment type="caution">
    <text evidence="24">The sequence shown here is derived from an EMBL/GenBank/DDBJ whole genome shotgun (WGS) entry which is preliminary data.</text>
</comment>
<evidence type="ECO:0000256" key="4">
    <source>
        <dbReference type="ARBA" id="ARBA00010886"/>
    </source>
</evidence>
<dbReference type="EC" id="2.7.11.1" evidence="5"/>
<evidence type="ECO:0000256" key="22">
    <source>
        <dbReference type="PROSITE-ProRule" id="PRU00235"/>
    </source>
</evidence>
<dbReference type="InterPro" id="IPR051997">
    <property type="entry name" value="STK_NEK"/>
</dbReference>
<evidence type="ECO:0000256" key="21">
    <source>
        <dbReference type="ARBA" id="ARBA00082686"/>
    </source>
</evidence>
<evidence type="ECO:0000259" key="23">
    <source>
        <dbReference type="PROSITE" id="PS50011"/>
    </source>
</evidence>
<comment type="similarity">
    <text evidence="4">Belongs to the protein kinase superfamily. NEK Ser/Thr protein kinase family. NIMA subfamily.</text>
</comment>
<evidence type="ECO:0000256" key="8">
    <source>
        <dbReference type="ARBA" id="ARBA00022553"/>
    </source>
</evidence>
<feature type="repeat" description="RCC1" evidence="22">
    <location>
        <begin position="614"/>
        <end position="665"/>
    </location>
</feature>
<evidence type="ECO:0000256" key="20">
    <source>
        <dbReference type="ARBA" id="ARBA00067737"/>
    </source>
</evidence>
<keyword evidence="6" id="KW-0963">Cytoplasm</keyword>
<dbReference type="CDD" id="cd08220">
    <property type="entry name" value="STKc_Nek8"/>
    <property type="match status" value="1"/>
</dbReference>
<dbReference type="GO" id="GO:0005813">
    <property type="term" value="C:centrosome"/>
    <property type="evidence" value="ECO:0007669"/>
    <property type="project" value="UniProtKB-SubCell"/>
</dbReference>
<dbReference type="Pfam" id="PF25390">
    <property type="entry name" value="WD40_RLD"/>
    <property type="match status" value="1"/>
</dbReference>
<evidence type="ECO:0000313" key="24">
    <source>
        <dbReference type="EMBL" id="POI28270.1"/>
    </source>
</evidence>
<evidence type="ECO:0000256" key="12">
    <source>
        <dbReference type="ARBA" id="ARBA00022741"/>
    </source>
</evidence>
<dbReference type="GO" id="GO:0004674">
    <property type="term" value="F:protein serine/threonine kinase activity"/>
    <property type="evidence" value="ECO:0007669"/>
    <property type="project" value="UniProtKB-KW"/>
</dbReference>
<sequence>MRHPGVVARPRPSPLRPYLCSIVHLCLRKADQKLVILKQIPVEQMSKDERLAAQNECQVLKLLSHPNVIEYYENFLEDKALMIAMEYAPGGTLAEFIHKRCNSLLDEDTILHFFVQILLALHHVHTKQILHRDLKTQNILLDKHRMIVKIGDFGISKILSSKSKAYTVVGTPCYISPELCEGKPYNQKSDIWALGCVLYELASLKRAFEAANLPALVLKIMSGTFAPISDRYSPDLRQLILSMLNLDPSKRPQLNEIMAQSICIRPLLNLYTDVGSVKMRRQVILLHLSPLGGTATAHNTSYQLTVCVVNSKESADPMLGYQMCSCCKPSPALWLVAAAGVRGGSARTGIPPPLSSIYTWGSGITTPLRLPMLNTEVVQVSAGRTQKAGVTKSGRLIMWEAPPMGTAGGPSLPGATEQLQPQFVSRFLEGQSGVTIKHVSCGDLFTACLTDRGIIMTFGSGSNGCLGHGNFTDVSQPKIVEALLGYEMVQVACGASHVLAVSNEREVFAWGRGDNGRLGLGTLECHNSPQQVAVPPEHEAQRVICGIDSSMVLTVNNQILACGSNRCNKLGLDRITSAEEPSPEDQVEEATVFTCAQSAPLNQEPVVCADIASGQCYTFGSNQHGQLGTNSCRNSRVPHLVVGLRAMKVTVVACGDAFTVAIGADGEVCTWGKGARGRLGRKDEETGMPRPVQLEETHPYVVTSVACCHGNTLLAVKPAVEESPSQ</sequence>
<keyword evidence="13" id="KW-0418">Kinase</keyword>
<organism evidence="24 25">
    <name type="scientific">Bambusicola thoracicus</name>
    <name type="common">Chinese bamboo-partridge</name>
    <name type="synonym">Perdix thoracica</name>
    <dbReference type="NCBI Taxonomy" id="9083"/>
    <lineage>
        <taxon>Eukaryota</taxon>
        <taxon>Metazoa</taxon>
        <taxon>Chordata</taxon>
        <taxon>Craniata</taxon>
        <taxon>Vertebrata</taxon>
        <taxon>Euteleostomi</taxon>
        <taxon>Archelosauria</taxon>
        <taxon>Archosauria</taxon>
        <taxon>Dinosauria</taxon>
        <taxon>Saurischia</taxon>
        <taxon>Theropoda</taxon>
        <taxon>Coelurosauria</taxon>
        <taxon>Aves</taxon>
        <taxon>Neognathae</taxon>
        <taxon>Galloanserae</taxon>
        <taxon>Galliformes</taxon>
        <taxon>Phasianidae</taxon>
        <taxon>Perdicinae</taxon>
        <taxon>Bambusicola</taxon>
    </lineage>
</organism>
<evidence type="ECO:0000256" key="10">
    <source>
        <dbReference type="ARBA" id="ARBA00022723"/>
    </source>
</evidence>
<dbReference type="InterPro" id="IPR044120">
    <property type="entry name" value="STKc_Nek8"/>
</dbReference>
<dbReference type="Pfam" id="PF00069">
    <property type="entry name" value="Pkinase"/>
    <property type="match status" value="1"/>
</dbReference>
<evidence type="ECO:0000256" key="5">
    <source>
        <dbReference type="ARBA" id="ARBA00012513"/>
    </source>
</evidence>
<evidence type="ECO:0000256" key="15">
    <source>
        <dbReference type="ARBA" id="ARBA00022842"/>
    </source>
</evidence>
<evidence type="ECO:0000256" key="16">
    <source>
        <dbReference type="ARBA" id="ARBA00023212"/>
    </source>
</evidence>
<keyword evidence="8" id="KW-0597">Phosphoprotein</keyword>
<evidence type="ECO:0000256" key="14">
    <source>
        <dbReference type="ARBA" id="ARBA00022840"/>
    </source>
</evidence>
<gene>
    <name evidence="24" type="ORF">CIB84_007980</name>
</gene>
<keyword evidence="12" id="KW-0547">Nucleotide-binding</keyword>
<evidence type="ECO:0000256" key="9">
    <source>
        <dbReference type="ARBA" id="ARBA00022679"/>
    </source>
</evidence>
<feature type="repeat" description="RCC1" evidence="22">
    <location>
        <begin position="453"/>
        <end position="504"/>
    </location>
</feature>
<dbReference type="PROSITE" id="PS50012">
    <property type="entry name" value="RCC1_3"/>
    <property type="match status" value="4"/>
</dbReference>
<dbReference type="SMART" id="SM00220">
    <property type="entry name" value="S_TKc"/>
    <property type="match status" value="1"/>
</dbReference>
<dbReference type="InterPro" id="IPR000719">
    <property type="entry name" value="Prot_kinase_dom"/>
</dbReference>
<name>A0A2P4SVZ9_BAMTH</name>
<comment type="catalytic activity">
    <reaction evidence="18">
        <text>L-threonyl-[protein] + ATP = O-phospho-L-threonyl-[protein] + ADP + H(+)</text>
        <dbReference type="Rhea" id="RHEA:46608"/>
        <dbReference type="Rhea" id="RHEA-COMP:11060"/>
        <dbReference type="Rhea" id="RHEA-COMP:11605"/>
        <dbReference type="ChEBI" id="CHEBI:15378"/>
        <dbReference type="ChEBI" id="CHEBI:30013"/>
        <dbReference type="ChEBI" id="CHEBI:30616"/>
        <dbReference type="ChEBI" id="CHEBI:61977"/>
        <dbReference type="ChEBI" id="CHEBI:456216"/>
        <dbReference type="EC" id="2.7.11.1"/>
    </reaction>
</comment>
<keyword evidence="11" id="KW-0677">Repeat</keyword>
<keyword evidence="15" id="KW-0460">Magnesium</keyword>
<comment type="subcellular location">
    <subcellularLocation>
        <location evidence="3">Cytoplasm</location>
        <location evidence="3">Cytoskeleton</location>
        <location evidence="3">Cilium axoneme</location>
    </subcellularLocation>
    <subcellularLocation>
        <location evidence="2">Cytoplasm</location>
        <location evidence="2">Cytoskeleton</location>
        <location evidence="2">Microtubule organizing center</location>
        <location evidence="2">Centrosome</location>
    </subcellularLocation>
</comment>
<dbReference type="GO" id="GO:0009887">
    <property type="term" value="P:animal organ morphogenesis"/>
    <property type="evidence" value="ECO:0007669"/>
    <property type="project" value="TreeGrafter"/>
</dbReference>
<keyword evidence="14" id="KW-0067">ATP-binding</keyword>
<proteinExistence type="inferred from homology"/>
<dbReference type="GO" id="GO:0046872">
    <property type="term" value="F:metal ion binding"/>
    <property type="evidence" value="ECO:0007669"/>
    <property type="project" value="UniProtKB-KW"/>
</dbReference>
<dbReference type="InterPro" id="IPR009091">
    <property type="entry name" value="RCC1/BLIP-II"/>
</dbReference>
<dbReference type="AlphaFoldDB" id="A0A2P4SVZ9"/>
<dbReference type="InterPro" id="IPR008271">
    <property type="entry name" value="Ser/Thr_kinase_AS"/>
</dbReference>
<evidence type="ECO:0000256" key="2">
    <source>
        <dbReference type="ARBA" id="ARBA00004300"/>
    </source>
</evidence>
<comment type="cofactor">
    <cofactor evidence="1">
        <name>Mg(2+)</name>
        <dbReference type="ChEBI" id="CHEBI:18420"/>
    </cofactor>
</comment>
<evidence type="ECO:0000256" key="13">
    <source>
        <dbReference type="ARBA" id="ARBA00022777"/>
    </source>
</evidence>
<reference evidence="24 25" key="1">
    <citation type="submission" date="2018-01" db="EMBL/GenBank/DDBJ databases">
        <title>Comparison of the Chinese Bamboo Partridge and Red Junglefowl genome sequences highlights the importance of demography in genome evolution.</title>
        <authorList>
            <person name="Tiley G.P."/>
            <person name="Kimball R.T."/>
            <person name="Braun E.L."/>
            <person name="Burleigh J.G."/>
        </authorList>
    </citation>
    <scope>NUCLEOTIDE SEQUENCE [LARGE SCALE GENOMIC DNA]</scope>
    <source>
        <strain evidence="24">RTK389</strain>
        <tissue evidence="24">Blood</tissue>
    </source>
</reference>
<accession>A0A2P4SVZ9</accession>
<dbReference type="PROSITE" id="PS50011">
    <property type="entry name" value="PROTEIN_KINASE_DOM"/>
    <property type="match status" value="1"/>
</dbReference>
<evidence type="ECO:0000256" key="19">
    <source>
        <dbReference type="ARBA" id="ARBA00048679"/>
    </source>
</evidence>
<dbReference type="SUPFAM" id="SSF50985">
    <property type="entry name" value="RCC1/BLIP-II"/>
    <property type="match status" value="1"/>
</dbReference>
<evidence type="ECO:0000256" key="6">
    <source>
        <dbReference type="ARBA" id="ARBA00022490"/>
    </source>
</evidence>
<dbReference type="InterPro" id="IPR011009">
    <property type="entry name" value="Kinase-like_dom_sf"/>
</dbReference>
<feature type="repeat" description="RCC1" evidence="22">
    <location>
        <begin position="666"/>
        <end position="718"/>
    </location>
</feature>
<dbReference type="PROSITE" id="PS00108">
    <property type="entry name" value="PROTEIN_KINASE_ST"/>
    <property type="match status" value="1"/>
</dbReference>
<dbReference type="Gene3D" id="1.10.510.10">
    <property type="entry name" value="Transferase(Phosphotransferase) domain 1"/>
    <property type="match status" value="1"/>
</dbReference>
<dbReference type="SUPFAM" id="SSF56112">
    <property type="entry name" value="Protein kinase-like (PK-like)"/>
    <property type="match status" value="1"/>
</dbReference>
<keyword evidence="25" id="KW-1185">Reference proteome</keyword>
<dbReference type="OrthoDB" id="248923at2759"/>
<evidence type="ECO:0000313" key="25">
    <source>
        <dbReference type="Proteomes" id="UP000237246"/>
    </source>
</evidence>
<keyword evidence="10" id="KW-0479">Metal-binding</keyword>
<dbReference type="GO" id="GO:0005930">
    <property type="term" value="C:axoneme"/>
    <property type="evidence" value="ECO:0007669"/>
    <property type="project" value="UniProtKB-SubCell"/>
</dbReference>
<keyword evidence="16" id="KW-0206">Cytoskeleton</keyword>
<feature type="domain" description="Protein kinase" evidence="23">
    <location>
        <begin position="1"/>
        <end position="268"/>
    </location>
</feature>
<dbReference type="GO" id="GO:0005524">
    <property type="term" value="F:ATP binding"/>
    <property type="evidence" value="ECO:0007669"/>
    <property type="project" value="UniProtKB-KW"/>
</dbReference>
<evidence type="ECO:0000256" key="7">
    <source>
        <dbReference type="ARBA" id="ARBA00022527"/>
    </source>
</evidence>
<dbReference type="Gene3D" id="2.130.10.30">
    <property type="entry name" value="Regulator of chromosome condensation 1/beta-lactamase-inhibitor protein II"/>
    <property type="match status" value="2"/>
</dbReference>
<evidence type="ECO:0000256" key="17">
    <source>
        <dbReference type="ARBA" id="ARBA00023273"/>
    </source>
</evidence>
<feature type="repeat" description="RCC1" evidence="22">
    <location>
        <begin position="505"/>
        <end position="556"/>
    </location>
</feature>
<dbReference type="FunFam" id="1.10.510.10:FF:000262">
    <property type="entry name" value="Serine/threonine-protein kinase Nek8"/>
    <property type="match status" value="1"/>
</dbReference>
<evidence type="ECO:0000256" key="11">
    <source>
        <dbReference type="ARBA" id="ARBA00022737"/>
    </source>
</evidence>
<protein>
    <recommendedName>
        <fullName evidence="20">Serine/threonine-protein kinase Nek8</fullName>
        <ecNumber evidence="5">2.7.11.1</ecNumber>
    </recommendedName>
    <alternativeName>
        <fullName evidence="21">Never in mitosis A-related kinase 8</fullName>
    </alternativeName>
</protein>
<dbReference type="PANTHER" id="PTHR44535:SF4">
    <property type="entry name" value="SERINE_THREONINE-PROTEIN KINASE NEK8"/>
    <property type="match status" value="1"/>
</dbReference>
<dbReference type="InterPro" id="IPR058923">
    <property type="entry name" value="RCC1-like_dom"/>
</dbReference>
<keyword evidence="9" id="KW-0808">Transferase</keyword>